<reference evidence="2" key="2">
    <citation type="journal article" date="2022" name="Microb. Genom.">
        <title>A chromosome-scale genome assembly of the tomato pathogen Cladosporium fulvum reveals a compartmentalized genome architecture and the presence of a dispensable chromosome.</title>
        <authorList>
            <person name="Zaccaron A.Z."/>
            <person name="Chen L.H."/>
            <person name="Samaras A."/>
            <person name="Stergiopoulos I."/>
        </authorList>
    </citation>
    <scope>NUCLEOTIDE SEQUENCE</scope>
    <source>
        <strain evidence="2">Race5_Kim</strain>
    </source>
</reference>
<dbReference type="KEGG" id="ffu:CLAFUR5_08691"/>
<dbReference type="RefSeq" id="XP_047759717.1">
    <property type="nucleotide sequence ID" value="XM_047907839.1"/>
</dbReference>
<evidence type="ECO:0000256" key="1">
    <source>
        <dbReference type="SAM" id="MobiDB-lite"/>
    </source>
</evidence>
<sequence length="282" mass="32222">MATLKTANDVFAIREILEQVLSYMDAQELLTVQRISKVFKTTFESSSHLQQLAFLKPTNDEAKHLNLRRYLNGFILKKVHRGGFFTSGGDTSPLLPHWRIRRLDLTMPFSDPRQQTIGVEFDHYRPRDFQVPDKRVFNSGSWRRMRFADPGVRVRLRATTCYHSADMKQCATLVKTLRDDATLGDVVDWLDEWVRESATRKNCVFGGGVVTWDRRPRRSKPYDFDPSEWDSDSDGSDSDSDSDDSDDSDSGDSNRDDSDSDDSNSNNSDPDDSDFDNSNIAI</sequence>
<protein>
    <recommendedName>
        <fullName evidence="4">F-box domain-containing protein</fullName>
    </recommendedName>
</protein>
<evidence type="ECO:0000313" key="2">
    <source>
        <dbReference type="EMBL" id="UJO15351.1"/>
    </source>
</evidence>
<accession>A0A9Q8LD51</accession>
<gene>
    <name evidence="2" type="ORF">CLAFUR5_08691</name>
</gene>
<dbReference type="GeneID" id="71988569"/>
<dbReference type="InterPro" id="IPR036047">
    <property type="entry name" value="F-box-like_dom_sf"/>
</dbReference>
<evidence type="ECO:0000313" key="3">
    <source>
        <dbReference type="Proteomes" id="UP000756132"/>
    </source>
</evidence>
<organism evidence="2 3">
    <name type="scientific">Passalora fulva</name>
    <name type="common">Tomato leaf mold</name>
    <name type="synonym">Cladosporium fulvum</name>
    <dbReference type="NCBI Taxonomy" id="5499"/>
    <lineage>
        <taxon>Eukaryota</taxon>
        <taxon>Fungi</taxon>
        <taxon>Dikarya</taxon>
        <taxon>Ascomycota</taxon>
        <taxon>Pezizomycotina</taxon>
        <taxon>Dothideomycetes</taxon>
        <taxon>Dothideomycetidae</taxon>
        <taxon>Mycosphaerellales</taxon>
        <taxon>Mycosphaerellaceae</taxon>
        <taxon>Fulvia</taxon>
    </lineage>
</organism>
<dbReference type="Proteomes" id="UP000756132">
    <property type="component" value="Chromosome 3"/>
</dbReference>
<evidence type="ECO:0008006" key="4">
    <source>
        <dbReference type="Google" id="ProtNLM"/>
    </source>
</evidence>
<proteinExistence type="predicted"/>
<dbReference type="EMBL" id="CP090165">
    <property type="protein sequence ID" value="UJO15351.1"/>
    <property type="molecule type" value="Genomic_DNA"/>
</dbReference>
<dbReference type="AlphaFoldDB" id="A0A9Q8LD51"/>
<feature type="compositionally biased region" description="Acidic residues" evidence="1">
    <location>
        <begin position="225"/>
        <end position="250"/>
    </location>
</feature>
<dbReference type="SUPFAM" id="SSF81383">
    <property type="entry name" value="F-box domain"/>
    <property type="match status" value="1"/>
</dbReference>
<name>A0A9Q8LD51_PASFU</name>
<feature type="region of interest" description="Disordered" evidence="1">
    <location>
        <begin position="216"/>
        <end position="282"/>
    </location>
</feature>
<keyword evidence="3" id="KW-1185">Reference proteome</keyword>
<reference evidence="2" key="1">
    <citation type="submission" date="2021-12" db="EMBL/GenBank/DDBJ databases">
        <authorList>
            <person name="Zaccaron A."/>
            <person name="Stergiopoulos I."/>
        </authorList>
    </citation>
    <scope>NUCLEOTIDE SEQUENCE</scope>
    <source>
        <strain evidence="2">Race5_Kim</strain>
    </source>
</reference>